<gene>
    <name evidence="1" type="ORF">QWY29_01560</name>
</gene>
<keyword evidence="2" id="KW-1185">Reference proteome</keyword>
<comment type="caution">
    <text evidence="1">The sequence shown here is derived from an EMBL/GenBank/DDBJ whole genome shotgun (WGS) entry which is preliminary data.</text>
</comment>
<evidence type="ECO:0000313" key="1">
    <source>
        <dbReference type="EMBL" id="MDN4160025.1"/>
    </source>
</evidence>
<dbReference type="EMBL" id="JAUHJR010000001">
    <property type="protein sequence ID" value="MDN4160025.1"/>
    <property type="molecule type" value="Genomic_DNA"/>
</dbReference>
<dbReference type="RefSeq" id="WP_300958896.1">
    <property type="nucleotide sequence ID" value="NZ_JAUHJR010000001.1"/>
</dbReference>
<sequence length="141" mass="15424">MTFAPVIETQTDVERTWRTLMQPLGWSRTSTWLMLIGPDSRPLPQLTEIEDCDSPPPEDGATQLGSLLAQLQAQVMPEGMRVAFLRSRPGSHRADDLDRAWAEMLYAAARVAGVAAEVVHLATDVDVLALPMDEAALPVTT</sequence>
<accession>A0ABT8EPE2</accession>
<evidence type="ECO:0000313" key="2">
    <source>
        <dbReference type="Proteomes" id="UP001168537"/>
    </source>
</evidence>
<organism evidence="1 2">
    <name type="scientific">Nocardioides abyssi</name>
    <dbReference type="NCBI Taxonomy" id="3058370"/>
    <lineage>
        <taxon>Bacteria</taxon>
        <taxon>Bacillati</taxon>
        <taxon>Actinomycetota</taxon>
        <taxon>Actinomycetes</taxon>
        <taxon>Propionibacteriales</taxon>
        <taxon>Nocardioidaceae</taxon>
        <taxon>Nocardioides</taxon>
    </lineage>
</organism>
<proteinExistence type="predicted"/>
<name>A0ABT8EPE2_9ACTN</name>
<reference evidence="1" key="1">
    <citation type="submission" date="2023-06" db="EMBL/GenBank/DDBJ databases">
        <title>Draft genome sequence of Nocardioides sp. SOB72.</title>
        <authorList>
            <person name="Zhang G."/>
        </authorList>
    </citation>
    <scope>NUCLEOTIDE SEQUENCE</scope>
    <source>
        <strain evidence="1">SOB72</strain>
    </source>
</reference>
<protein>
    <submittedName>
        <fullName evidence="1">Uncharacterized protein</fullName>
    </submittedName>
</protein>
<dbReference type="Proteomes" id="UP001168537">
    <property type="component" value="Unassembled WGS sequence"/>
</dbReference>